<accession>A0A8E2I628</accession>
<feature type="non-terminal residue" evidence="2">
    <location>
        <position position="61"/>
    </location>
</feature>
<dbReference type="AlphaFoldDB" id="A0A8E2I628"/>
<evidence type="ECO:0000313" key="2">
    <source>
        <dbReference type="EMBL" id="OOP61542.1"/>
    </source>
</evidence>
<name>A0A8E2I628_9BACI</name>
<dbReference type="EMBL" id="MTLA01000570">
    <property type="protein sequence ID" value="OOP61542.1"/>
    <property type="molecule type" value="Genomic_DNA"/>
</dbReference>
<protein>
    <submittedName>
        <fullName evidence="2">Uncharacterized protein</fullName>
    </submittedName>
</protein>
<keyword evidence="1" id="KW-0472">Membrane</keyword>
<evidence type="ECO:0000313" key="3">
    <source>
        <dbReference type="Proteomes" id="UP000189761"/>
    </source>
</evidence>
<gene>
    <name evidence="2" type="ORF">BWZ43_25710</name>
</gene>
<reference evidence="2 3" key="1">
    <citation type="submission" date="2017-01" db="EMBL/GenBank/DDBJ databases">
        <title>Draft genome sequence of Bacillus oleronius.</title>
        <authorList>
            <person name="Allam M."/>
        </authorList>
    </citation>
    <scope>NUCLEOTIDE SEQUENCE [LARGE SCALE GENOMIC DNA]</scope>
    <source>
        <strain evidence="2 3">DSM 9356</strain>
    </source>
</reference>
<comment type="caution">
    <text evidence="2">The sequence shown here is derived from an EMBL/GenBank/DDBJ whole genome shotgun (WGS) entry which is preliminary data.</text>
</comment>
<proteinExistence type="predicted"/>
<dbReference type="Proteomes" id="UP000189761">
    <property type="component" value="Unassembled WGS sequence"/>
</dbReference>
<keyword evidence="1" id="KW-1133">Transmembrane helix</keyword>
<evidence type="ECO:0000256" key="1">
    <source>
        <dbReference type="SAM" id="Phobius"/>
    </source>
</evidence>
<sequence>MKITSVLIKKELVGLWKSKKIIYIPVVFMLYMVIQPITTYFMVDILILGGGLSDGAIFSMH</sequence>
<organism evidence="2 3">
    <name type="scientific">Heyndrickxia oleronia</name>
    <dbReference type="NCBI Taxonomy" id="38875"/>
    <lineage>
        <taxon>Bacteria</taxon>
        <taxon>Bacillati</taxon>
        <taxon>Bacillota</taxon>
        <taxon>Bacilli</taxon>
        <taxon>Bacillales</taxon>
        <taxon>Bacillaceae</taxon>
        <taxon>Heyndrickxia</taxon>
    </lineage>
</organism>
<feature type="transmembrane region" description="Helical" evidence="1">
    <location>
        <begin position="21"/>
        <end position="43"/>
    </location>
</feature>
<keyword evidence="1" id="KW-0812">Transmembrane</keyword>
<keyword evidence="3" id="KW-1185">Reference proteome</keyword>